<dbReference type="EMBL" id="WOCE01000009">
    <property type="protein sequence ID" value="KAE9607732.1"/>
    <property type="molecule type" value="Genomic_DNA"/>
</dbReference>
<gene>
    <name evidence="3" type="ORF">Lalb_Chr09g0333271</name>
</gene>
<evidence type="ECO:0000256" key="2">
    <source>
        <dbReference type="SAM" id="SignalP"/>
    </source>
</evidence>
<reference evidence="4" key="1">
    <citation type="journal article" date="2020" name="Nat. Commun.">
        <title>Genome sequence of the cluster root forming white lupin.</title>
        <authorList>
            <person name="Hufnagel B."/>
            <person name="Marques A."/>
            <person name="Soriano A."/>
            <person name="Marques L."/>
            <person name="Divol F."/>
            <person name="Doumas P."/>
            <person name="Sallet E."/>
            <person name="Mancinotti D."/>
            <person name="Carrere S."/>
            <person name="Marande W."/>
            <person name="Arribat S."/>
            <person name="Keller J."/>
            <person name="Huneau C."/>
            <person name="Blein T."/>
            <person name="Aime D."/>
            <person name="Laguerre M."/>
            <person name="Taylor J."/>
            <person name="Schubert V."/>
            <person name="Nelson M."/>
            <person name="Geu-Flores F."/>
            <person name="Crespi M."/>
            <person name="Gallardo-Guerrero K."/>
            <person name="Delaux P.-M."/>
            <person name="Salse J."/>
            <person name="Berges H."/>
            <person name="Guyot R."/>
            <person name="Gouzy J."/>
            <person name="Peret B."/>
        </authorList>
    </citation>
    <scope>NUCLEOTIDE SEQUENCE [LARGE SCALE GENOMIC DNA]</scope>
    <source>
        <strain evidence="4">cv. Amiga</strain>
    </source>
</reference>
<evidence type="ECO:0000313" key="4">
    <source>
        <dbReference type="Proteomes" id="UP000447434"/>
    </source>
</evidence>
<keyword evidence="4" id="KW-1185">Reference proteome</keyword>
<dbReference type="Proteomes" id="UP000447434">
    <property type="component" value="Chromosome 9"/>
</dbReference>
<dbReference type="AlphaFoldDB" id="A0A6A4Q1Z6"/>
<feature type="chain" id="PRO_5025583001" evidence="2">
    <location>
        <begin position="34"/>
        <end position="87"/>
    </location>
</feature>
<accession>A0A6A4Q1Z6</accession>
<evidence type="ECO:0000313" key="3">
    <source>
        <dbReference type="EMBL" id="KAE9607732.1"/>
    </source>
</evidence>
<sequence length="87" mass="10109">MRHRDRFVVRIRLLHSLFLLFPHLRLFIQSTHSIPNSFRSLHKEMGMLPKLTFLSPFLLGSSREDKGRELPKFIPSSSSFSGNGDNK</sequence>
<comment type="caution">
    <text evidence="3">The sequence shown here is derived from an EMBL/GenBank/DDBJ whole genome shotgun (WGS) entry which is preliminary data.</text>
</comment>
<feature type="signal peptide" evidence="2">
    <location>
        <begin position="1"/>
        <end position="33"/>
    </location>
</feature>
<feature type="region of interest" description="Disordered" evidence="1">
    <location>
        <begin position="68"/>
        <end position="87"/>
    </location>
</feature>
<name>A0A6A4Q1Z6_LUPAL</name>
<proteinExistence type="predicted"/>
<organism evidence="3 4">
    <name type="scientific">Lupinus albus</name>
    <name type="common">White lupine</name>
    <name type="synonym">Lupinus termis</name>
    <dbReference type="NCBI Taxonomy" id="3870"/>
    <lineage>
        <taxon>Eukaryota</taxon>
        <taxon>Viridiplantae</taxon>
        <taxon>Streptophyta</taxon>
        <taxon>Embryophyta</taxon>
        <taxon>Tracheophyta</taxon>
        <taxon>Spermatophyta</taxon>
        <taxon>Magnoliopsida</taxon>
        <taxon>eudicotyledons</taxon>
        <taxon>Gunneridae</taxon>
        <taxon>Pentapetalae</taxon>
        <taxon>rosids</taxon>
        <taxon>fabids</taxon>
        <taxon>Fabales</taxon>
        <taxon>Fabaceae</taxon>
        <taxon>Papilionoideae</taxon>
        <taxon>50 kb inversion clade</taxon>
        <taxon>genistoids sensu lato</taxon>
        <taxon>core genistoids</taxon>
        <taxon>Genisteae</taxon>
        <taxon>Lupinus</taxon>
    </lineage>
</organism>
<keyword evidence="2" id="KW-0732">Signal</keyword>
<feature type="compositionally biased region" description="Polar residues" evidence="1">
    <location>
        <begin position="75"/>
        <end position="87"/>
    </location>
</feature>
<protein>
    <submittedName>
        <fullName evidence="3">Uncharacterized protein</fullName>
    </submittedName>
</protein>
<evidence type="ECO:0000256" key="1">
    <source>
        <dbReference type="SAM" id="MobiDB-lite"/>
    </source>
</evidence>